<sequence length="149" mass="15772">MPLCKEQMASGSHFQSVRHGHCTSSLRSAPAATSSPPVTRMGCASPSEASCLLAFSRAASQQPSPLSSIMVSHPPAESFLAACKPALDSPVFKTTTQLTFFFIALSNQASLPAWIQLLAAYFFSIDFSLASETATASKQPKTIEISDCP</sequence>
<reference evidence="1 2" key="1">
    <citation type="journal article" date="2020" name="Nature">
        <title>Six reference-quality genomes reveal evolution of bat adaptations.</title>
        <authorList>
            <person name="Jebb D."/>
            <person name="Huang Z."/>
            <person name="Pippel M."/>
            <person name="Hughes G.M."/>
            <person name="Lavrichenko K."/>
            <person name="Devanna P."/>
            <person name="Winkler S."/>
            <person name="Jermiin L.S."/>
            <person name="Skirmuntt E.C."/>
            <person name="Katzourakis A."/>
            <person name="Burkitt-Gray L."/>
            <person name="Ray D.A."/>
            <person name="Sullivan K.A.M."/>
            <person name="Roscito J.G."/>
            <person name="Kirilenko B.M."/>
            <person name="Davalos L.M."/>
            <person name="Corthals A.P."/>
            <person name="Power M.L."/>
            <person name="Jones G."/>
            <person name="Ransome R.D."/>
            <person name="Dechmann D.K.N."/>
            <person name="Locatelli A.G."/>
            <person name="Puechmaille S.J."/>
            <person name="Fedrigo O."/>
            <person name="Jarvis E.D."/>
            <person name="Hiller M."/>
            <person name="Vernes S.C."/>
            <person name="Myers E.W."/>
            <person name="Teeling E.C."/>
        </authorList>
    </citation>
    <scope>NUCLEOTIDE SEQUENCE [LARGE SCALE GENOMIC DNA]</scope>
    <source>
        <strain evidence="1">MPipKuh1</strain>
        <tissue evidence="1">Flight muscle</tissue>
    </source>
</reference>
<name>A0A7J7RDA5_PIPKU</name>
<protein>
    <submittedName>
        <fullName evidence="1">Uncharacterized protein</fullName>
    </submittedName>
</protein>
<accession>A0A7J7RDA5</accession>
<dbReference type="AlphaFoldDB" id="A0A7J7RDA5"/>
<comment type="caution">
    <text evidence="1">The sequence shown here is derived from an EMBL/GenBank/DDBJ whole genome shotgun (WGS) entry which is preliminary data.</text>
</comment>
<dbReference type="Proteomes" id="UP000558488">
    <property type="component" value="Unassembled WGS sequence"/>
</dbReference>
<gene>
    <name evidence="1" type="ORF">mPipKuh1_010688</name>
</gene>
<evidence type="ECO:0000313" key="2">
    <source>
        <dbReference type="Proteomes" id="UP000558488"/>
    </source>
</evidence>
<evidence type="ECO:0000313" key="1">
    <source>
        <dbReference type="EMBL" id="KAF6274024.1"/>
    </source>
</evidence>
<organism evidence="1 2">
    <name type="scientific">Pipistrellus kuhlii</name>
    <name type="common">Kuhl's pipistrelle</name>
    <dbReference type="NCBI Taxonomy" id="59472"/>
    <lineage>
        <taxon>Eukaryota</taxon>
        <taxon>Metazoa</taxon>
        <taxon>Chordata</taxon>
        <taxon>Craniata</taxon>
        <taxon>Vertebrata</taxon>
        <taxon>Euteleostomi</taxon>
        <taxon>Mammalia</taxon>
        <taxon>Eutheria</taxon>
        <taxon>Laurasiatheria</taxon>
        <taxon>Chiroptera</taxon>
        <taxon>Yangochiroptera</taxon>
        <taxon>Vespertilionidae</taxon>
        <taxon>Pipistrellus</taxon>
    </lineage>
</organism>
<dbReference type="EMBL" id="JACAGB010000082">
    <property type="protein sequence ID" value="KAF6274024.1"/>
    <property type="molecule type" value="Genomic_DNA"/>
</dbReference>
<proteinExistence type="predicted"/>
<keyword evidence="2" id="KW-1185">Reference proteome</keyword>